<sequence length="95" mass="10419">MFYTIGVVEIGIKGMREGAISINRSLAKAIYMLKIKTVNSKCAGILIAIKISLWNPLAVFEIISMNNSPVKTLTLLGQIICGMLFFRRAGNQSNV</sequence>
<dbReference type="Proteomes" id="UP000247150">
    <property type="component" value="Unassembled WGS sequence"/>
</dbReference>
<name>A0A2V2ZY53_9BACI</name>
<reference evidence="1 2" key="1">
    <citation type="submission" date="2018-05" db="EMBL/GenBank/DDBJ databases">
        <title>Freshwater and sediment microbial communities from various areas in North America, analyzing microbe dynamics in response to fracking.</title>
        <authorList>
            <person name="Lamendella R."/>
        </authorList>
    </citation>
    <scope>NUCLEOTIDE SEQUENCE [LARGE SCALE GENOMIC DNA]</scope>
    <source>
        <strain evidence="1 2">15_TX</strain>
    </source>
</reference>
<protein>
    <submittedName>
        <fullName evidence="1">Uncharacterized protein</fullName>
    </submittedName>
</protein>
<evidence type="ECO:0000313" key="2">
    <source>
        <dbReference type="Proteomes" id="UP000247150"/>
    </source>
</evidence>
<dbReference type="EMBL" id="QGTW01000004">
    <property type="protein sequence ID" value="PWW29395.1"/>
    <property type="molecule type" value="Genomic_DNA"/>
</dbReference>
<organism evidence="1 2">
    <name type="scientific">Cytobacillus oceanisediminis</name>
    <dbReference type="NCBI Taxonomy" id="665099"/>
    <lineage>
        <taxon>Bacteria</taxon>
        <taxon>Bacillati</taxon>
        <taxon>Bacillota</taxon>
        <taxon>Bacilli</taxon>
        <taxon>Bacillales</taxon>
        <taxon>Bacillaceae</taxon>
        <taxon>Cytobacillus</taxon>
    </lineage>
</organism>
<proteinExistence type="predicted"/>
<evidence type="ECO:0000313" key="1">
    <source>
        <dbReference type="EMBL" id="PWW29395.1"/>
    </source>
</evidence>
<comment type="caution">
    <text evidence="1">The sequence shown here is derived from an EMBL/GenBank/DDBJ whole genome shotgun (WGS) entry which is preliminary data.</text>
</comment>
<dbReference type="AlphaFoldDB" id="A0A2V2ZY53"/>
<gene>
    <name evidence="1" type="ORF">DFO73_10426</name>
</gene>
<accession>A0A2V2ZY53</accession>
<dbReference type="RefSeq" id="WP_110064467.1">
    <property type="nucleotide sequence ID" value="NZ_QGTW01000004.1"/>
</dbReference>